<evidence type="ECO:0000313" key="3">
    <source>
        <dbReference type="Proteomes" id="UP000297245"/>
    </source>
</evidence>
<reference evidence="2 3" key="1">
    <citation type="journal article" date="2019" name="Nat. Ecol. Evol.">
        <title>Megaphylogeny resolves global patterns of mushroom evolution.</title>
        <authorList>
            <person name="Varga T."/>
            <person name="Krizsan K."/>
            <person name="Foldi C."/>
            <person name="Dima B."/>
            <person name="Sanchez-Garcia M."/>
            <person name="Sanchez-Ramirez S."/>
            <person name="Szollosi G.J."/>
            <person name="Szarkandi J.G."/>
            <person name="Papp V."/>
            <person name="Albert L."/>
            <person name="Andreopoulos W."/>
            <person name="Angelini C."/>
            <person name="Antonin V."/>
            <person name="Barry K.W."/>
            <person name="Bougher N.L."/>
            <person name="Buchanan P."/>
            <person name="Buyck B."/>
            <person name="Bense V."/>
            <person name="Catcheside P."/>
            <person name="Chovatia M."/>
            <person name="Cooper J."/>
            <person name="Damon W."/>
            <person name="Desjardin D."/>
            <person name="Finy P."/>
            <person name="Geml J."/>
            <person name="Haridas S."/>
            <person name="Hughes K."/>
            <person name="Justo A."/>
            <person name="Karasinski D."/>
            <person name="Kautmanova I."/>
            <person name="Kiss B."/>
            <person name="Kocsube S."/>
            <person name="Kotiranta H."/>
            <person name="LaButti K.M."/>
            <person name="Lechner B.E."/>
            <person name="Liimatainen K."/>
            <person name="Lipzen A."/>
            <person name="Lukacs Z."/>
            <person name="Mihaltcheva S."/>
            <person name="Morgado L.N."/>
            <person name="Niskanen T."/>
            <person name="Noordeloos M.E."/>
            <person name="Ohm R.A."/>
            <person name="Ortiz-Santana B."/>
            <person name="Ovrebo C."/>
            <person name="Racz N."/>
            <person name="Riley R."/>
            <person name="Savchenko A."/>
            <person name="Shiryaev A."/>
            <person name="Soop K."/>
            <person name="Spirin V."/>
            <person name="Szebenyi C."/>
            <person name="Tomsovsky M."/>
            <person name="Tulloss R.E."/>
            <person name="Uehling J."/>
            <person name="Grigoriev I.V."/>
            <person name="Vagvolgyi C."/>
            <person name="Papp T."/>
            <person name="Martin F.M."/>
            <person name="Miettinen O."/>
            <person name="Hibbett D.S."/>
            <person name="Nagy L.G."/>
        </authorList>
    </citation>
    <scope>NUCLEOTIDE SEQUENCE [LARGE SCALE GENOMIC DNA]</scope>
    <source>
        <strain evidence="2 3">CBS 962.96</strain>
    </source>
</reference>
<protein>
    <submittedName>
        <fullName evidence="2">Uncharacterized protein</fullName>
    </submittedName>
</protein>
<keyword evidence="1" id="KW-0812">Transmembrane</keyword>
<dbReference type="Proteomes" id="UP000297245">
    <property type="component" value="Unassembled WGS sequence"/>
</dbReference>
<feature type="transmembrane region" description="Helical" evidence="1">
    <location>
        <begin position="198"/>
        <end position="217"/>
    </location>
</feature>
<accession>A0A4V4HFD1</accession>
<keyword evidence="3" id="KW-1185">Reference proteome</keyword>
<dbReference type="OrthoDB" id="2796893at2759"/>
<evidence type="ECO:0000256" key="1">
    <source>
        <dbReference type="SAM" id="Phobius"/>
    </source>
</evidence>
<proteinExistence type="predicted"/>
<organism evidence="2 3">
    <name type="scientific">Dendrothele bispora (strain CBS 962.96)</name>
    <dbReference type="NCBI Taxonomy" id="1314807"/>
    <lineage>
        <taxon>Eukaryota</taxon>
        <taxon>Fungi</taxon>
        <taxon>Dikarya</taxon>
        <taxon>Basidiomycota</taxon>
        <taxon>Agaricomycotina</taxon>
        <taxon>Agaricomycetes</taxon>
        <taxon>Agaricomycetidae</taxon>
        <taxon>Agaricales</taxon>
        <taxon>Agaricales incertae sedis</taxon>
        <taxon>Dendrothele</taxon>
    </lineage>
</organism>
<gene>
    <name evidence="2" type="ORF">K435DRAFT_798891</name>
</gene>
<keyword evidence="1" id="KW-1133">Transmembrane helix</keyword>
<sequence length="248" mass="27121">MFRLLELQIARLGFLGLATQEEIHRVPYLPQCSPHAIKLGEGQYRNATGNISYREQLPLDFHHQTSSWTAYNLLSACEACQLFDSSITTWSFFIKECNGNLSANTFYPSGLISDDEVQIPFYASVNPQTWTDMKFNPTQAKAITDQGRSCLHYSHADLGLTNPSDASPANATALLSPSSTSTSSDSNFDAHTTLSTKAIIGIAIGGLAAASIVGTVVRRRYSSASPAPAPVVTEFTSETHTQWTHTRW</sequence>
<dbReference type="AlphaFoldDB" id="A0A4V4HFD1"/>
<name>A0A4V4HFD1_DENBC</name>
<keyword evidence="1" id="KW-0472">Membrane</keyword>
<evidence type="ECO:0000313" key="2">
    <source>
        <dbReference type="EMBL" id="THU94465.1"/>
    </source>
</evidence>
<dbReference type="EMBL" id="ML179223">
    <property type="protein sequence ID" value="THU94465.1"/>
    <property type="molecule type" value="Genomic_DNA"/>
</dbReference>